<feature type="transmembrane region" description="Helical" evidence="1">
    <location>
        <begin position="146"/>
        <end position="170"/>
    </location>
</feature>
<comment type="caution">
    <text evidence="2">The sequence shown here is derived from an EMBL/GenBank/DDBJ whole genome shotgun (WGS) entry which is preliminary data.</text>
</comment>
<proteinExistence type="predicted"/>
<keyword evidence="3" id="KW-1185">Reference proteome</keyword>
<gene>
    <name evidence="2" type="ORF">TeGR_g5865</name>
</gene>
<keyword evidence="1" id="KW-0472">Membrane</keyword>
<dbReference type="EMBL" id="BRYB01002860">
    <property type="protein sequence ID" value="GMI26688.1"/>
    <property type="molecule type" value="Genomic_DNA"/>
</dbReference>
<evidence type="ECO:0000313" key="2">
    <source>
        <dbReference type="EMBL" id="GMI26688.1"/>
    </source>
</evidence>
<name>A0ABQ6MI13_9STRA</name>
<keyword evidence="1" id="KW-0812">Transmembrane</keyword>
<feature type="transmembrane region" description="Helical" evidence="1">
    <location>
        <begin position="65"/>
        <end position="88"/>
    </location>
</feature>
<organism evidence="2 3">
    <name type="scientific">Tetraparma gracilis</name>
    <dbReference type="NCBI Taxonomy" id="2962635"/>
    <lineage>
        <taxon>Eukaryota</taxon>
        <taxon>Sar</taxon>
        <taxon>Stramenopiles</taxon>
        <taxon>Ochrophyta</taxon>
        <taxon>Bolidophyceae</taxon>
        <taxon>Parmales</taxon>
        <taxon>Triparmaceae</taxon>
        <taxon>Tetraparma</taxon>
    </lineage>
</organism>
<accession>A0ABQ6MI13</accession>
<feature type="transmembrane region" description="Helical" evidence="1">
    <location>
        <begin position="217"/>
        <end position="235"/>
    </location>
</feature>
<feature type="transmembrane region" description="Helical" evidence="1">
    <location>
        <begin position="109"/>
        <end position="126"/>
    </location>
</feature>
<protein>
    <recommendedName>
        <fullName evidence="4">EGF-like domain-containing protein</fullName>
    </recommendedName>
</protein>
<evidence type="ECO:0000256" key="1">
    <source>
        <dbReference type="SAM" id="Phobius"/>
    </source>
</evidence>
<keyword evidence="1" id="KW-1133">Transmembrane helix</keyword>
<feature type="transmembrane region" description="Helical" evidence="1">
    <location>
        <begin position="305"/>
        <end position="327"/>
    </location>
</feature>
<evidence type="ECO:0008006" key="4">
    <source>
        <dbReference type="Google" id="ProtNLM"/>
    </source>
</evidence>
<reference evidence="2 3" key="1">
    <citation type="journal article" date="2023" name="Commun. Biol.">
        <title>Genome analysis of Parmales, the sister group of diatoms, reveals the evolutionary specialization of diatoms from phago-mixotrophs to photoautotrophs.</title>
        <authorList>
            <person name="Ban H."/>
            <person name="Sato S."/>
            <person name="Yoshikawa S."/>
            <person name="Yamada K."/>
            <person name="Nakamura Y."/>
            <person name="Ichinomiya M."/>
            <person name="Sato N."/>
            <person name="Blanc-Mathieu R."/>
            <person name="Endo H."/>
            <person name="Kuwata A."/>
            <person name="Ogata H."/>
        </authorList>
    </citation>
    <scope>NUCLEOTIDE SEQUENCE [LARGE SCALE GENOMIC DNA]</scope>
</reference>
<sequence>MNATAWRTPGACELKDDCPTYMDCFNPETELLAEGSPLEAGTGGVCECYWLPGKEGDDCTERKGWATLMMIVFLCSSLLGFLCSGQCFSILIRLKMLGALDLSKPGNKTLLLVGPTAFFLGIYMFILLMNNLNMDESGFLTDKLRLLVVALMIVTLQLSNLQIATTWITIAGSAGKKNAKFADFSANVKAALRTCTALKCLSVLVVVGSVALNMIQILRLFTFLQFIAVAVFYWFGANKLAAMLTPTRADTDDDESYAKKCEPAKKIKETGHRCCFASVCYLAFGAAAATPLVSMDRTSGRMGGLLFMGGLYAAAGLMFSFIAYCRFGVRKTLAKGKNTTWGGGTTVTTTSSVAPDS</sequence>
<dbReference type="Proteomes" id="UP001165060">
    <property type="component" value="Unassembled WGS sequence"/>
</dbReference>
<feature type="transmembrane region" description="Helical" evidence="1">
    <location>
        <begin position="274"/>
        <end position="293"/>
    </location>
</feature>
<evidence type="ECO:0000313" key="3">
    <source>
        <dbReference type="Proteomes" id="UP001165060"/>
    </source>
</evidence>